<keyword evidence="2" id="KW-0805">Transcription regulation</keyword>
<comment type="caution">
    <text evidence="6">The sequence shown here is derived from an EMBL/GenBank/DDBJ whole genome shotgun (WGS) entry which is preliminary data.</text>
</comment>
<dbReference type="GO" id="GO:0003700">
    <property type="term" value="F:DNA-binding transcription factor activity"/>
    <property type="evidence" value="ECO:0007669"/>
    <property type="project" value="InterPro"/>
</dbReference>
<dbReference type="EMBL" id="VCLA01000155">
    <property type="protein sequence ID" value="MQT02493.1"/>
    <property type="molecule type" value="Genomic_DNA"/>
</dbReference>
<sequence>MELRTLEYFVAVAEEGSFTKAASRCHVVQSAISHQIRGLEKQLGEALFERLPRRAVLTSGGATLLPYARTCLAAATAAAAQFADRSGDAGGSLSLGTVGGLEGTVVPALLGEYHRRHPGVTVSLSGASSPSLLTAVHDGALDAAVVAEPRGHQSQPLGSRVLLHDRIMAVLPAGSREPGRPLSLEEVSQHPVITYGPDSGAHGFIREAFAARGLEFHVTYATNDVAIQLALVTERVGIALAPRSSPLLTADRRIVVVPLEPAISFRKMLVWRLDNQLGAPLRTLLGLWTEQAGRTSDEGAGPLLMSPRF</sequence>
<dbReference type="InterPro" id="IPR036390">
    <property type="entry name" value="WH_DNA-bd_sf"/>
</dbReference>
<evidence type="ECO:0000256" key="3">
    <source>
        <dbReference type="ARBA" id="ARBA00023125"/>
    </source>
</evidence>
<dbReference type="PANTHER" id="PTHR30346:SF30">
    <property type="entry name" value="SMALL NEUTRAL PROTEASE REGULATORY PROTEIN"/>
    <property type="match status" value="1"/>
</dbReference>
<dbReference type="SUPFAM" id="SSF53850">
    <property type="entry name" value="Periplasmic binding protein-like II"/>
    <property type="match status" value="1"/>
</dbReference>
<dbReference type="GO" id="GO:0003677">
    <property type="term" value="F:DNA binding"/>
    <property type="evidence" value="ECO:0007669"/>
    <property type="project" value="UniProtKB-KW"/>
</dbReference>
<comment type="similarity">
    <text evidence="1">Belongs to the LysR transcriptional regulatory family.</text>
</comment>
<dbReference type="InterPro" id="IPR000847">
    <property type="entry name" value="LysR_HTH_N"/>
</dbReference>
<evidence type="ECO:0000256" key="2">
    <source>
        <dbReference type="ARBA" id="ARBA00023015"/>
    </source>
</evidence>
<name>A0A646KJU6_STRJU</name>
<keyword evidence="7" id="KW-1185">Reference proteome</keyword>
<accession>A0A646KJU6</accession>
<dbReference type="PROSITE" id="PS50931">
    <property type="entry name" value="HTH_LYSR"/>
    <property type="match status" value="1"/>
</dbReference>
<proteinExistence type="inferred from homology"/>
<keyword evidence="4" id="KW-0804">Transcription</keyword>
<protein>
    <submittedName>
        <fullName evidence="6">LysR family transcriptional regulator</fullName>
    </submittedName>
</protein>
<evidence type="ECO:0000256" key="4">
    <source>
        <dbReference type="ARBA" id="ARBA00023163"/>
    </source>
</evidence>
<gene>
    <name evidence="6" type="ORF">FF041_20515</name>
</gene>
<reference evidence="6 7" key="1">
    <citation type="submission" date="2019-05" db="EMBL/GenBank/DDBJ databases">
        <title>Comparative genomics and metabolomics analyses of clavulanic acid producing Streptomyces species provides insight into specialized metabolism and evolution of beta-lactam biosynthetic gene clusters.</title>
        <authorList>
            <person name="Moore M.A."/>
            <person name="Cruz-Morales P."/>
            <person name="Barona Gomez F."/>
            <person name="Kapil T."/>
        </authorList>
    </citation>
    <scope>NUCLEOTIDE SEQUENCE [LARGE SCALE GENOMIC DNA]</scope>
    <source>
        <strain evidence="6 7">NRRL 5741</strain>
    </source>
</reference>
<dbReference type="SUPFAM" id="SSF46785">
    <property type="entry name" value="Winged helix' DNA-binding domain"/>
    <property type="match status" value="1"/>
</dbReference>
<evidence type="ECO:0000256" key="1">
    <source>
        <dbReference type="ARBA" id="ARBA00009437"/>
    </source>
</evidence>
<dbReference type="Pfam" id="PF03466">
    <property type="entry name" value="LysR_substrate"/>
    <property type="match status" value="1"/>
</dbReference>
<feature type="domain" description="HTH lysR-type" evidence="5">
    <location>
        <begin position="1"/>
        <end position="58"/>
    </location>
</feature>
<dbReference type="PRINTS" id="PR00039">
    <property type="entry name" value="HTHLYSR"/>
</dbReference>
<dbReference type="InterPro" id="IPR005119">
    <property type="entry name" value="LysR_subst-bd"/>
</dbReference>
<dbReference type="PANTHER" id="PTHR30346">
    <property type="entry name" value="TRANSCRIPTIONAL DUAL REGULATOR HCAR-RELATED"/>
    <property type="match status" value="1"/>
</dbReference>
<organism evidence="6 7">
    <name type="scientific">Streptomyces jumonjinensis</name>
    <dbReference type="NCBI Taxonomy" id="1945"/>
    <lineage>
        <taxon>Bacteria</taxon>
        <taxon>Bacillati</taxon>
        <taxon>Actinomycetota</taxon>
        <taxon>Actinomycetes</taxon>
        <taxon>Kitasatosporales</taxon>
        <taxon>Streptomycetaceae</taxon>
        <taxon>Streptomyces</taxon>
    </lineage>
</organism>
<dbReference type="Gene3D" id="3.40.190.290">
    <property type="match status" value="1"/>
</dbReference>
<dbReference type="OrthoDB" id="3181812at2"/>
<evidence type="ECO:0000313" key="7">
    <source>
        <dbReference type="Proteomes" id="UP000419138"/>
    </source>
</evidence>
<dbReference type="GO" id="GO:0032993">
    <property type="term" value="C:protein-DNA complex"/>
    <property type="evidence" value="ECO:0007669"/>
    <property type="project" value="TreeGrafter"/>
</dbReference>
<dbReference type="AlphaFoldDB" id="A0A646KJU6"/>
<evidence type="ECO:0000313" key="6">
    <source>
        <dbReference type="EMBL" id="MQT02493.1"/>
    </source>
</evidence>
<keyword evidence="3" id="KW-0238">DNA-binding</keyword>
<dbReference type="Proteomes" id="UP000419138">
    <property type="component" value="Unassembled WGS sequence"/>
</dbReference>
<dbReference type="InterPro" id="IPR036388">
    <property type="entry name" value="WH-like_DNA-bd_sf"/>
</dbReference>
<dbReference type="Gene3D" id="1.10.10.10">
    <property type="entry name" value="Winged helix-like DNA-binding domain superfamily/Winged helix DNA-binding domain"/>
    <property type="match status" value="1"/>
</dbReference>
<dbReference type="CDD" id="cd05466">
    <property type="entry name" value="PBP2_LTTR_substrate"/>
    <property type="match status" value="1"/>
</dbReference>
<dbReference type="RefSeq" id="WP_153524113.1">
    <property type="nucleotide sequence ID" value="NZ_JBEPDZ010000034.1"/>
</dbReference>
<evidence type="ECO:0000259" key="5">
    <source>
        <dbReference type="PROSITE" id="PS50931"/>
    </source>
</evidence>
<dbReference type="FunFam" id="1.10.10.10:FF:000001">
    <property type="entry name" value="LysR family transcriptional regulator"/>
    <property type="match status" value="1"/>
</dbReference>
<dbReference type="Pfam" id="PF00126">
    <property type="entry name" value="HTH_1"/>
    <property type="match status" value="1"/>
</dbReference>